<evidence type="ECO:0000256" key="1">
    <source>
        <dbReference type="SAM" id="MobiDB-lite"/>
    </source>
</evidence>
<dbReference type="EMBL" id="IACM01173311">
    <property type="protein sequence ID" value="LAB44365.1"/>
    <property type="molecule type" value="Transcribed_RNA"/>
</dbReference>
<dbReference type="EMBL" id="IACM01173310">
    <property type="protein sequence ID" value="LAB44363.1"/>
    <property type="molecule type" value="Transcribed_RNA"/>
</dbReference>
<feature type="region of interest" description="Disordered" evidence="1">
    <location>
        <begin position="72"/>
        <end position="91"/>
    </location>
</feature>
<sequence>MLKERMGLLDILAGKIMVTQFSEEQRKPREEELKEEESISGEHGAFGHCQKTKGTKTKTLAIEVTNKRENAPKIKQKKKLQEETSKKRTGRGGGVAIDYLNDIRKTTWQTGEKYVMIKKCELYKVYRLNLIKWKQKGKFNFLFFFFLGIYMK</sequence>
<reference evidence="2" key="1">
    <citation type="submission" date="2017-07" db="EMBL/GenBank/DDBJ databases">
        <authorList>
            <person name="Mikheyev A."/>
            <person name="Grau M."/>
        </authorList>
    </citation>
    <scope>NUCLEOTIDE SEQUENCE</scope>
    <source>
        <tissue evidence="2">Venom_gland</tissue>
    </source>
</reference>
<reference evidence="2" key="2">
    <citation type="submission" date="2017-11" db="EMBL/GenBank/DDBJ databases">
        <title>Coralsnake Venomics: Analyses of Venom Gland Transcriptomes and Proteomes of Six Brazilian Taxa.</title>
        <authorList>
            <person name="Aird S.D."/>
            <person name="Jorge da Silva N."/>
            <person name="Qiu L."/>
            <person name="Villar-Briones A."/>
            <person name="Aparecida-Saddi V."/>
            <person name="Campos-Telles M.P."/>
            <person name="Grau M."/>
            <person name="Mikheyev A.S."/>
        </authorList>
    </citation>
    <scope>NUCLEOTIDE SEQUENCE</scope>
    <source>
        <tissue evidence="2">Venom_gland</tissue>
    </source>
</reference>
<protein>
    <submittedName>
        <fullName evidence="2">Uncharacterized protein</fullName>
    </submittedName>
</protein>
<feature type="compositionally biased region" description="Basic and acidic residues" evidence="1">
    <location>
        <begin position="23"/>
        <end position="32"/>
    </location>
</feature>
<evidence type="ECO:0000313" key="2">
    <source>
        <dbReference type="EMBL" id="LAB44365.1"/>
    </source>
</evidence>
<name>A0A2D4NFA9_9SAUR</name>
<feature type="region of interest" description="Disordered" evidence="1">
    <location>
        <begin position="22"/>
        <end position="50"/>
    </location>
</feature>
<dbReference type="AlphaFoldDB" id="A0A2D4NFA9"/>
<accession>A0A2D4NFA9</accession>
<organism evidence="2">
    <name type="scientific">Micrurus spixii</name>
    <name type="common">Amazon coral snake</name>
    <dbReference type="NCBI Taxonomy" id="129469"/>
    <lineage>
        <taxon>Eukaryota</taxon>
        <taxon>Metazoa</taxon>
        <taxon>Chordata</taxon>
        <taxon>Craniata</taxon>
        <taxon>Vertebrata</taxon>
        <taxon>Euteleostomi</taxon>
        <taxon>Lepidosauria</taxon>
        <taxon>Squamata</taxon>
        <taxon>Bifurcata</taxon>
        <taxon>Unidentata</taxon>
        <taxon>Episquamata</taxon>
        <taxon>Toxicofera</taxon>
        <taxon>Serpentes</taxon>
        <taxon>Colubroidea</taxon>
        <taxon>Elapidae</taxon>
        <taxon>Elapinae</taxon>
        <taxon>Micrurus</taxon>
    </lineage>
</organism>
<proteinExistence type="predicted"/>